<dbReference type="EMBL" id="VUMX01000008">
    <property type="protein sequence ID" value="MST86888.1"/>
    <property type="molecule type" value="Genomic_DNA"/>
</dbReference>
<proteinExistence type="predicted"/>
<dbReference type="Proteomes" id="UP000438120">
    <property type="component" value="Unassembled WGS sequence"/>
</dbReference>
<keyword evidence="2" id="KW-1185">Reference proteome</keyword>
<organism evidence="1 2">
    <name type="scientific">Lactobacillus porci</name>
    <dbReference type="NCBI Taxonomy" id="2012477"/>
    <lineage>
        <taxon>Bacteria</taxon>
        <taxon>Bacillati</taxon>
        <taxon>Bacillota</taxon>
        <taxon>Bacilli</taxon>
        <taxon>Lactobacillales</taxon>
        <taxon>Lactobacillaceae</taxon>
        <taxon>Lactobacillus</taxon>
    </lineage>
</organism>
<comment type="caution">
    <text evidence="1">The sequence shown here is derived from an EMBL/GenBank/DDBJ whole genome shotgun (WGS) entry which is preliminary data.</text>
</comment>
<accession>A0A6A8MB79</accession>
<gene>
    <name evidence="1" type="ORF">FYJ62_04365</name>
</gene>
<protein>
    <submittedName>
        <fullName evidence="1">Uncharacterized protein</fullName>
    </submittedName>
</protein>
<dbReference type="AlphaFoldDB" id="A0A6A8MB79"/>
<name>A0A6A8MB79_9LACO</name>
<reference evidence="1 2" key="1">
    <citation type="submission" date="2019-08" db="EMBL/GenBank/DDBJ databases">
        <title>In-depth cultivation of the pig gut microbiome towards novel bacterial diversity and tailored functional studies.</title>
        <authorList>
            <person name="Wylensek D."/>
            <person name="Hitch T.C.A."/>
            <person name="Clavel T."/>
        </authorList>
    </citation>
    <scope>NUCLEOTIDE SEQUENCE [LARGE SCALE GENOMIC DNA]</scope>
    <source>
        <strain evidence="1 2">Bifido-178-WT-2B</strain>
    </source>
</reference>
<evidence type="ECO:0000313" key="1">
    <source>
        <dbReference type="EMBL" id="MST86888.1"/>
    </source>
</evidence>
<evidence type="ECO:0000313" key="2">
    <source>
        <dbReference type="Proteomes" id="UP000438120"/>
    </source>
</evidence>
<sequence>MTALVKPEYLKRIPVFIRKHAMGKTCQLLAREFPDLYNEFKGEPSQDAVDKMRTLINLIFEERIAKHHM</sequence>